<name>A0ABS0IZZ3_9BACT</name>
<protein>
    <submittedName>
        <fullName evidence="2">Uncharacterized protein</fullName>
    </submittedName>
</protein>
<keyword evidence="3" id="KW-1185">Reference proteome</keyword>
<accession>A0ABS0IZZ3</accession>
<evidence type="ECO:0000313" key="2">
    <source>
        <dbReference type="EMBL" id="MBG3875472.1"/>
    </source>
</evidence>
<dbReference type="Proteomes" id="UP001194469">
    <property type="component" value="Unassembled WGS sequence"/>
</dbReference>
<comment type="caution">
    <text evidence="2">The sequence shown here is derived from an EMBL/GenBank/DDBJ whole genome shotgun (WGS) entry which is preliminary data.</text>
</comment>
<evidence type="ECO:0000313" key="3">
    <source>
        <dbReference type="Proteomes" id="UP001194469"/>
    </source>
</evidence>
<sequence>MILNATQLEAIRQRNDEELRRGAHATPGYPAHTVRDLLQTVEALKKEKKKWQRLAQERGQALDTVREVLDAVRPADGRNGNGHGGPGTRDRDAEPDARQPLVGPDGGDAPLRE</sequence>
<feature type="region of interest" description="Disordered" evidence="1">
    <location>
        <begin position="71"/>
        <end position="113"/>
    </location>
</feature>
<dbReference type="EMBL" id="VRYY01000003">
    <property type="protein sequence ID" value="MBG3875472.1"/>
    <property type="molecule type" value="Genomic_DNA"/>
</dbReference>
<reference evidence="2 3" key="1">
    <citation type="submission" date="2019-08" db="EMBL/GenBank/DDBJ databases">
        <authorList>
            <person name="Luo N."/>
        </authorList>
    </citation>
    <scope>NUCLEOTIDE SEQUENCE [LARGE SCALE GENOMIC DNA]</scope>
    <source>
        <strain evidence="2 3">NCIMB 9442</strain>
    </source>
</reference>
<evidence type="ECO:0000256" key="1">
    <source>
        <dbReference type="SAM" id="MobiDB-lite"/>
    </source>
</evidence>
<feature type="compositionally biased region" description="Basic and acidic residues" evidence="1">
    <location>
        <begin position="88"/>
        <end position="97"/>
    </location>
</feature>
<dbReference type="RefSeq" id="WP_196607763.1">
    <property type="nucleotide sequence ID" value="NZ_VRYY01000003.1"/>
</dbReference>
<gene>
    <name evidence="2" type="ORF">FVW20_00120</name>
</gene>
<proteinExistence type="predicted"/>
<organism evidence="2 3">
    <name type="scientific">Nitratidesulfovibrio oxamicus</name>
    <dbReference type="NCBI Taxonomy" id="32016"/>
    <lineage>
        <taxon>Bacteria</taxon>
        <taxon>Pseudomonadati</taxon>
        <taxon>Thermodesulfobacteriota</taxon>
        <taxon>Desulfovibrionia</taxon>
        <taxon>Desulfovibrionales</taxon>
        <taxon>Desulfovibrionaceae</taxon>
        <taxon>Nitratidesulfovibrio</taxon>
    </lineage>
</organism>